<keyword evidence="3" id="KW-0560">Oxidoreductase</keyword>
<accession>A0ABR3S5L8</accession>
<dbReference type="Gene3D" id="3.50.50.60">
    <property type="entry name" value="FAD/NAD(P)-binding domain"/>
    <property type="match status" value="1"/>
</dbReference>
<keyword evidence="1" id="KW-0285">Flavoprotein</keyword>
<dbReference type="Proteomes" id="UP001521785">
    <property type="component" value="Unassembled WGS sequence"/>
</dbReference>
<evidence type="ECO:0000313" key="6">
    <source>
        <dbReference type="Proteomes" id="UP001521785"/>
    </source>
</evidence>
<sequence>MTHIAKVIVVGAGPSGLLLSLILSQQGIKTTLVDMAETLDAAPRATHYAWPAQYEFIRAGVFEEILAAGFRVDNSVSWRKLDGTLLGQIDIENIPEQERMVCLPLNGLAKILYGRITKEENAEVLWGHKVTSIGQDASRAWIHVVTAEGENRLEADYIVGCDGANSQIRRSLFGDLEFPGMTWDQQIVATNAYYPDMASAGWGDDSAFLVDKDHWSMIARIQTDGLLRITYGEVPGLTREEYIARQPAKYKALLPGHPDPDKFKVVNISPYKVHQRLAKSMREGRFLLAADAAHLCNPFGGLGLTGGLVDVGNLSDCLVGIHKGLADETILDRYSEVRRQKYKDVVNPTSSANMRLLWQDGETAEQDEFFRLLTKARNDPAITQEMATSIHRIMHDFRKEYNIKSNGQVVDTR</sequence>
<evidence type="ECO:0000256" key="1">
    <source>
        <dbReference type="ARBA" id="ARBA00022630"/>
    </source>
</evidence>
<evidence type="ECO:0000256" key="3">
    <source>
        <dbReference type="ARBA" id="ARBA00023002"/>
    </source>
</evidence>
<protein>
    <recommendedName>
        <fullName evidence="4">FAD-binding domain-containing protein</fullName>
    </recommendedName>
</protein>
<dbReference type="InterPro" id="IPR050631">
    <property type="entry name" value="PheA/TfdB_FAD_monoxygenase"/>
</dbReference>
<keyword evidence="2" id="KW-0274">FAD</keyword>
<dbReference type="InterPro" id="IPR002938">
    <property type="entry name" value="FAD-bd"/>
</dbReference>
<dbReference type="PANTHER" id="PTHR43476:SF3">
    <property type="entry name" value="FAD-BINDING MONOOXYGENASE"/>
    <property type="match status" value="1"/>
</dbReference>
<dbReference type="EMBL" id="JAKJXO020000001">
    <property type="protein sequence ID" value="KAL1611989.1"/>
    <property type="molecule type" value="Genomic_DNA"/>
</dbReference>
<dbReference type="InterPro" id="IPR036188">
    <property type="entry name" value="FAD/NAD-bd_sf"/>
</dbReference>
<proteinExistence type="predicted"/>
<name>A0ABR3S5L8_9PLEO</name>
<organism evidence="5 6">
    <name type="scientific">Paraconiothyrium brasiliense</name>
    <dbReference type="NCBI Taxonomy" id="300254"/>
    <lineage>
        <taxon>Eukaryota</taxon>
        <taxon>Fungi</taxon>
        <taxon>Dikarya</taxon>
        <taxon>Ascomycota</taxon>
        <taxon>Pezizomycotina</taxon>
        <taxon>Dothideomycetes</taxon>
        <taxon>Pleosporomycetidae</taxon>
        <taxon>Pleosporales</taxon>
        <taxon>Massarineae</taxon>
        <taxon>Didymosphaeriaceae</taxon>
        <taxon>Paraconiothyrium</taxon>
    </lineage>
</organism>
<gene>
    <name evidence="5" type="ORF">SLS60_000212</name>
</gene>
<evidence type="ECO:0000256" key="2">
    <source>
        <dbReference type="ARBA" id="ARBA00022827"/>
    </source>
</evidence>
<dbReference type="PANTHER" id="PTHR43476">
    <property type="entry name" value="3-(3-HYDROXY-PHENYL)PROPIONATE/3-HYDROXYCINNAMIC ACID HYDROXYLASE"/>
    <property type="match status" value="1"/>
</dbReference>
<evidence type="ECO:0000313" key="5">
    <source>
        <dbReference type="EMBL" id="KAL1611989.1"/>
    </source>
</evidence>
<dbReference type="SUPFAM" id="SSF51905">
    <property type="entry name" value="FAD/NAD(P)-binding domain"/>
    <property type="match status" value="1"/>
</dbReference>
<dbReference type="Pfam" id="PF01494">
    <property type="entry name" value="FAD_binding_3"/>
    <property type="match status" value="1"/>
</dbReference>
<comment type="caution">
    <text evidence="5">The sequence shown here is derived from an EMBL/GenBank/DDBJ whole genome shotgun (WGS) entry which is preliminary data.</text>
</comment>
<dbReference type="PRINTS" id="PR00420">
    <property type="entry name" value="RNGMNOXGNASE"/>
</dbReference>
<reference evidence="5 6" key="1">
    <citation type="submission" date="2024-02" db="EMBL/GenBank/DDBJ databases">
        <title>De novo assembly and annotation of 12 fungi associated with fruit tree decline syndrome in Ontario, Canada.</title>
        <authorList>
            <person name="Sulman M."/>
            <person name="Ellouze W."/>
            <person name="Ilyukhin E."/>
        </authorList>
    </citation>
    <scope>NUCLEOTIDE SEQUENCE [LARGE SCALE GENOMIC DNA]</scope>
    <source>
        <strain evidence="5 6">M42-189</strain>
    </source>
</reference>
<feature type="domain" description="FAD-binding" evidence="4">
    <location>
        <begin position="6"/>
        <end position="347"/>
    </location>
</feature>
<evidence type="ECO:0000259" key="4">
    <source>
        <dbReference type="Pfam" id="PF01494"/>
    </source>
</evidence>
<keyword evidence="6" id="KW-1185">Reference proteome</keyword>
<dbReference type="Gene3D" id="3.30.70.2450">
    <property type="match status" value="1"/>
</dbReference>